<dbReference type="InterPro" id="IPR013078">
    <property type="entry name" value="His_Pase_superF_clade-1"/>
</dbReference>
<evidence type="ECO:0000256" key="2">
    <source>
        <dbReference type="PIRSR" id="PIRSR613078-2"/>
    </source>
</evidence>
<name>A0A081PIW4_9SPHI</name>
<feature type="active site" description="Proton donor/acceptor" evidence="1">
    <location>
        <position position="86"/>
    </location>
</feature>
<feature type="active site" description="Tele-phosphohistidine intermediate" evidence="1">
    <location>
        <position position="10"/>
    </location>
</feature>
<proteinExistence type="predicted"/>
<sequence>MSKQLILVRHGKSDWAVNGMADFDRPLNHRGHKNAPEMAERLLKRRLLPQQLISSPAKRALSTAQHFAESWGQKKSEIQKQESIYEANPAALLRIINQMNNDYHRIALFGHNPGLTDLVNYLSDAHIYNIPTAGVVVIDFQLDDWAMVSQHTGDLFLFDFPKSGDKI</sequence>
<dbReference type="RefSeq" id="WP_037439391.1">
    <property type="nucleotide sequence ID" value="NZ_JNFF01000033.1"/>
</dbReference>
<keyword evidence="4" id="KW-1185">Reference proteome</keyword>
<dbReference type="Gene3D" id="3.40.50.1240">
    <property type="entry name" value="Phosphoglycerate mutase-like"/>
    <property type="match status" value="1"/>
</dbReference>
<evidence type="ECO:0000313" key="3">
    <source>
        <dbReference type="EMBL" id="KEQ30637.1"/>
    </source>
</evidence>
<dbReference type="EMBL" id="JNFF01000033">
    <property type="protein sequence ID" value="KEQ30637.1"/>
    <property type="molecule type" value="Genomic_DNA"/>
</dbReference>
<dbReference type="SUPFAM" id="SSF53254">
    <property type="entry name" value="Phosphoglycerate mutase-like"/>
    <property type="match status" value="1"/>
</dbReference>
<evidence type="ECO:0000256" key="1">
    <source>
        <dbReference type="PIRSR" id="PIRSR613078-1"/>
    </source>
</evidence>
<dbReference type="Proteomes" id="UP000028007">
    <property type="component" value="Unassembled WGS sequence"/>
</dbReference>
<organism evidence="3 4">
    <name type="scientific">Pedobacter antarcticus 4BY</name>
    <dbReference type="NCBI Taxonomy" id="1358423"/>
    <lineage>
        <taxon>Bacteria</taxon>
        <taxon>Pseudomonadati</taxon>
        <taxon>Bacteroidota</taxon>
        <taxon>Sphingobacteriia</taxon>
        <taxon>Sphingobacteriales</taxon>
        <taxon>Sphingobacteriaceae</taxon>
        <taxon>Pedobacter</taxon>
    </lineage>
</organism>
<dbReference type="InterPro" id="IPR029033">
    <property type="entry name" value="His_PPase_superfam"/>
</dbReference>
<reference evidence="3 4" key="1">
    <citation type="journal article" date="1992" name="Int. J. Syst. Bacteriol.">
        <title>Sphingobacterium antarcticus sp. nov. a Psychrotrophic Bacterium from the Soils of Schirmacher Oasis, Antarctica.</title>
        <authorList>
            <person name="Shivaji S."/>
            <person name="Ray M.K."/>
            <person name="Rao N.S."/>
            <person name="Saiserr L."/>
            <person name="Jagannadham M.V."/>
            <person name="Kumar G.S."/>
            <person name="Reddy G."/>
            <person name="Bhargava P.M."/>
        </authorList>
    </citation>
    <scope>NUCLEOTIDE SEQUENCE [LARGE SCALE GENOMIC DNA]</scope>
    <source>
        <strain evidence="3 4">4BY</strain>
    </source>
</reference>
<protein>
    <submittedName>
        <fullName evidence="3">Phosphohistidine phosphatase</fullName>
    </submittedName>
</protein>
<dbReference type="CDD" id="cd07067">
    <property type="entry name" value="HP_PGM_like"/>
    <property type="match status" value="1"/>
</dbReference>
<evidence type="ECO:0000313" key="4">
    <source>
        <dbReference type="Proteomes" id="UP000028007"/>
    </source>
</evidence>
<gene>
    <name evidence="3" type="ORF">N180_05300</name>
</gene>
<dbReference type="Pfam" id="PF00300">
    <property type="entry name" value="His_Phos_1"/>
    <property type="match status" value="1"/>
</dbReference>
<comment type="caution">
    <text evidence="3">The sequence shown here is derived from an EMBL/GenBank/DDBJ whole genome shotgun (WGS) entry which is preliminary data.</text>
</comment>
<dbReference type="SMART" id="SM00855">
    <property type="entry name" value="PGAM"/>
    <property type="match status" value="1"/>
</dbReference>
<dbReference type="AlphaFoldDB" id="A0A081PIW4"/>
<accession>A0A081PIW4</accession>
<feature type="binding site" evidence="2">
    <location>
        <position position="59"/>
    </location>
    <ligand>
        <name>substrate</name>
    </ligand>
</feature>
<dbReference type="OrthoDB" id="9810154at2"/>
<dbReference type="eggNOG" id="COG2062">
    <property type="taxonomic scope" value="Bacteria"/>
</dbReference>
<dbReference type="PANTHER" id="PTHR47623">
    <property type="entry name" value="OS09G0287300 PROTEIN"/>
    <property type="match status" value="1"/>
</dbReference>
<dbReference type="PANTHER" id="PTHR47623:SF1">
    <property type="entry name" value="OS09G0287300 PROTEIN"/>
    <property type="match status" value="1"/>
</dbReference>